<dbReference type="InterPro" id="IPR006626">
    <property type="entry name" value="PbH1"/>
</dbReference>
<organism evidence="7">
    <name type="scientific">candidate division WOR-3 bacterium</name>
    <dbReference type="NCBI Taxonomy" id="2052148"/>
    <lineage>
        <taxon>Bacteria</taxon>
        <taxon>Bacteria division WOR-3</taxon>
    </lineage>
</organism>
<feature type="domain" description="Sialidase" evidence="4">
    <location>
        <begin position="809"/>
        <end position="987"/>
    </location>
</feature>
<dbReference type="CDD" id="cd15482">
    <property type="entry name" value="Sialidase_non-viral"/>
    <property type="match status" value="1"/>
</dbReference>
<evidence type="ECO:0000259" key="5">
    <source>
        <dbReference type="Pfam" id="PF13229"/>
    </source>
</evidence>
<dbReference type="Gene3D" id="2.160.20.10">
    <property type="entry name" value="Single-stranded right-handed beta-helix, Pectin lyase-like"/>
    <property type="match status" value="1"/>
</dbReference>
<dbReference type="SUPFAM" id="SSF51126">
    <property type="entry name" value="Pectin lyase-like"/>
    <property type="match status" value="1"/>
</dbReference>
<dbReference type="InterPro" id="IPR011050">
    <property type="entry name" value="Pectin_lyase_fold/virulence"/>
</dbReference>
<dbReference type="EMBL" id="DTHG01000064">
    <property type="protein sequence ID" value="HGW91898.1"/>
    <property type="molecule type" value="Genomic_DNA"/>
</dbReference>
<dbReference type="NCBIfam" id="TIGR04183">
    <property type="entry name" value="Por_Secre_tail"/>
    <property type="match status" value="1"/>
</dbReference>
<evidence type="ECO:0000256" key="3">
    <source>
        <dbReference type="ARBA" id="ARBA00022729"/>
    </source>
</evidence>
<dbReference type="AlphaFoldDB" id="A0A7C4UGG6"/>
<dbReference type="InterPro" id="IPR039448">
    <property type="entry name" value="Beta_helix"/>
</dbReference>
<dbReference type="InterPro" id="IPR055372">
    <property type="entry name" value="CBM96"/>
</dbReference>
<name>A0A7C4UGG6_UNCW3</name>
<dbReference type="GO" id="GO:0016837">
    <property type="term" value="F:carbon-oxygen lyase activity, acting on polysaccharides"/>
    <property type="evidence" value="ECO:0007669"/>
    <property type="project" value="TreeGrafter"/>
</dbReference>
<comment type="caution">
    <text evidence="7">The sequence shown here is derived from an EMBL/GenBank/DDBJ whole genome shotgun (WGS) entry which is preliminary data.</text>
</comment>
<feature type="domain" description="Right handed beta helix" evidence="5">
    <location>
        <begin position="576"/>
        <end position="724"/>
    </location>
</feature>
<sequence>MKRFLFLIIFVFITQLSGYLWVQTTQSDFESGTLNDVDTRTNPGDVILLKYPGISAYQIQINLYYQIYGVNWYAQTFYIPSGYINKVSFYCSKVGDPGPLIVEIRDRLGTDLPGTTIYATSSRSDITTIGEYEFTFNQFYLPSGYYSIVLHSTGDIDNYYNLYYWNADIYLDGRACSSTNGGAVWTGIGTDIGFKIYNSSADLFIIQPSPSAGKDAYVDQRNPNTNYGNATLISVERRTNRVRRSYIQFDISSLPQNGTLDSAFIYCYQYAQASANNLTIQSRMVTSNWAENTITWNNQPSFTATFSDAITTNSNGWKRWNISSYARGWYDGTNTNNGILLISSPEGGTALTYGKSFYSSDYQPAILGQGLIPYISCYIRAYVDSGYLISQSFDAGEFGETRWAKFYFNATIPSGSEIKFQIATNNDNSTWNFLGPDGTPNTFYTINGENINQIHYGDRYLKFKVYLKRTGLNTPVLHDVSILYFKDYYVDDDGSDLNYGKISSPFKTISKAIEMMRGSDGCIVMDGIYDGNNKITDIHTGSAEFPTFFRNYPGETPLINGSGFDFGFFDSLGESLIISGFKIDSANVGLSLLGVKNVKCENNIIGVPDFGYGFLLQDCSSCSISNNKVFTSSSVPFEGIWVYNSSNVKIFRNDIRNMNDCGLLIEQSSNCILYQNLSVYNMFGVDIISSASCSLYNNTFDGNHDSGIHLNQLTGTIYTVNNNITGSMWGFGWVDGSGYVTSDYNNLWNNSRGNYIYGTGFGVPEGPNDIHSDPLYTSAWYLGAGSPCIDAGVYVGLPYSGLAPDIGAFESAKSRGIRKSSLKSNDVWTDDMRLTNEKNSSYLSWNNSNPLFIKDSIIGIFFYDNRLGNYNIYLLKSYENGESWNEEIPITTDNLNNIFPSISNKGDTIFLVYIKEVNGVYHLIFRISYDLGENWSEEKILASLNNSSSPSIAVSGDNVHIVYSDNDEIFYIRSTDGGLNFETPVQITYSPFESYSPSISCKNDTIHITWFDRRDGNYEVYYKNSFDNGSNWSVDKRITFDDSSSIYPFVLSENNYVYIFYQDNRSGDFNIYYRISEDYGSNFGDEKRLTEEHSYYPRGDINNNYIHIVYREGNDIFYKFSIDNGNTFNEKIQVSSSIGVSEYPFCISKNDTIFITWFDERDGNPEIYFKRNMIDTTGTYISEEEYKDHKLFQNKPNPFSEKTYIEFIVGEGNNKSVSLCIYDILGNLVNVLKNEKLKSGKYYILWNGKDRNGKLLPNGVYFYELKIGDFVQRKKMVIIR</sequence>
<keyword evidence="2" id="KW-0964">Secreted</keyword>
<keyword evidence="3" id="KW-0732">Signal</keyword>
<dbReference type="GO" id="GO:0005576">
    <property type="term" value="C:extracellular region"/>
    <property type="evidence" value="ECO:0007669"/>
    <property type="project" value="UniProtKB-SubCell"/>
</dbReference>
<comment type="subcellular location">
    <subcellularLocation>
        <location evidence="1">Secreted</location>
    </subcellularLocation>
</comment>
<dbReference type="SUPFAM" id="SSF50939">
    <property type="entry name" value="Sialidases"/>
    <property type="match status" value="2"/>
</dbReference>
<dbReference type="PANTHER" id="PTHR40088:SF2">
    <property type="entry name" value="SECRETED SUGAR HYDROLASE"/>
    <property type="match status" value="1"/>
</dbReference>
<evidence type="ECO:0000259" key="6">
    <source>
        <dbReference type="Pfam" id="PF24517"/>
    </source>
</evidence>
<evidence type="ECO:0000256" key="2">
    <source>
        <dbReference type="ARBA" id="ARBA00022525"/>
    </source>
</evidence>
<dbReference type="InterPro" id="IPR052052">
    <property type="entry name" value="Polysaccharide_Lyase_9"/>
</dbReference>
<evidence type="ECO:0000313" key="7">
    <source>
        <dbReference type="EMBL" id="HGW91898.1"/>
    </source>
</evidence>
<evidence type="ECO:0000256" key="1">
    <source>
        <dbReference type="ARBA" id="ARBA00004613"/>
    </source>
</evidence>
<gene>
    <name evidence="7" type="ORF">ENV67_05085</name>
</gene>
<accession>A0A7C4UGG6</accession>
<dbReference type="Pfam" id="PF13088">
    <property type="entry name" value="BNR_2"/>
    <property type="match status" value="1"/>
</dbReference>
<dbReference type="Pfam" id="PF13229">
    <property type="entry name" value="Beta_helix"/>
    <property type="match status" value="1"/>
</dbReference>
<dbReference type="InterPro" id="IPR036278">
    <property type="entry name" value="Sialidase_sf"/>
</dbReference>
<dbReference type="NCBIfam" id="NF033679">
    <property type="entry name" value="DNRLRE_dom"/>
    <property type="match status" value="1"/>
</dbReference>
<proteinExistence type="predicted"/>
<dbReference type="Gene3D" id="2.60.40.4070">
    <property type="match status" value="1"/>
</dbReference>
<dbReference type="PANTHER" id="PTHR40088">
    <property type="entry name" value="PECTATE LYASE (EUROFUNG)"/>
    <property type="match status" value="1"/>
</dbReference>
<protein>
    <submittedName>
        <fullName evidence="7">DNRLRE domain-containing protein</fullName>
    </submittedName>
</protein>
<reference evidence="7" key="1">
    <citation type="journal article" date="2020" name="mSystems">
        <title>Genome- and Community-Level Interaction Insights into Carbon Utilization and Element Cycling Functions of Hydrothermarchaeota in Hydrothermal Sediment.</title>
        <authorList>
            <person name="Zhou Z."/>
            <person name="Liu Y."/>
            <person name="Xu W."/>
            <person name="Pan J."/>
            <person name="Luo Z.H."/>
            <person name="Li M."/>
        </authorList>
    </citation>
    <scope>NUCLEOTIDE SEQUENCE [LARGE SCALE GENOMIC DNA]</scope>
    <source>
        <strain evidence="7">SpSt-780</strain>
    </source>
</reference>
<dbReference type="Gene3D" id="2.120.10.10">
    <property type="match status" value="2"/>
</dbReference>
<feature type="domain" description="Carbohydrate-binding module family 96" evidence="6">
    <location>
        <begin position="212"/>
        <end position="348"/>
    </location>
</feature>
<dbReference type="InterPro" id="IPR026444">
    <property type="entry name" value="Secre_tail"/>
</dbReference>
<evidence type="ECO:0000259" key="4">
    <source>
        <dbReference type="Pfam" id="PF13088"/>
    </source>
</evidence>
<dbReference type="InterPro" id="IPR012334">
    <property type="entry name" value="Pectin_lyas_fold"/>
</dbReference>
<dbReference type="Pfam" id="PF24517">
    <property type="entry name" value="CBM96"/>
    <property type="match status" value="1"/>
</dbReference>
<dbReference type="InterPro" id="IPR011040">
    <property type="entry name" value="Sialidase"/>
</dbReference>
<dbReference type="SMART" id="SM00710">
    <property type="entry name" value="PbH1"/>
    <property type="match status" value="5"/>
</dbReference>